<name>A0ABS2FWL9_9FIRM</name>
<comment type="caution">
    <text evidence="3">The sequence shown here is derived from an EMBL/GenBank/DDBJ whole genome shotgun (WGS) entry which is preliminary data.</text>
</comment>
<dbReference type="InterPro" id="IPR018770">
    <property type="entry name" value="ChloroindolylP_hydrolase"/>
</dbReference>
<evidence type="ECO:0000256" key="1">
    <source>
        <dbReference type="SAM" id="MobiDB-lite"/>
    </source>
</evidence>
<proteinExistence type="predicted"/>
<feature type="compositionally biased region" description="Basic and acidic residues" evidence="1">
    <location>
        <begin position="217"/>
        <end position="229"/>
    </location>
</feature>
<accession>A0ABS2FWL9</accession>
<keyword evidence="4" id="KW-1185">Reference proteome</keyword>
<evidence type="ECO:0000313" key="3">
    <source>
        <dbReference type="EMBL" id="MBM6852037.1"/>
    </source>
</evidence>
<protein>
    <submittedName>
        <fullName evidence="3">5-bromo-4-chloroindolyl phosphate hydrolysis family protein</fullName>
    </submittedName>
</protein>
<keyword evidence="2" id="KW-0812">Transmembrane</keyword>
<feature type="region of interest" description="Disordered" evidence="1">
    <location>
        <begin position="217"/>
        <end position="238"/>
    </location>
</feature>
<evidence type="ECO:0000256" key="2">
    <source>
        <dbReference type="SAM" id="Phobius"/>
    </source>
</evidence>
<reference evidence="3 4" key="1">
    <citation type="journal article" date="2021" name="Sci. Rep.">
        <title>The distribution of antibiotic resistance genes in chicken gut microbiota commensals.</title>
        <authorList>
            <person name="Juricova H."/>
            <person name="Matiasovicova J."/>
            <person name="Kubasova T."/>
            <person name="Cejkova D."/>
            <person name="Rychlik I."/>
        </authorList>
    </citation>
    <scope>NUCLEOTIDE SEQUENCE [LARGE SCALE GENOMIC DNA]</scope>
    <source>
        <strain evidence="3 4">An411</strain>
    </source>
</reference>
<dbReference type="Pfam" id="PF10112">
    <property type="entry name" value="Halogen_Hydrol"/>
    <property type="match status" value="1"/>
</dbReference>
<dbReference type="Proteomes" id="UP000719500">
    <property type="component" value="Unassembled WGS sequence"/>
</dbReference>
<keyword evidence="2" id="KW-0472">Membrane</keyword>
<feature type="transmembrane region" description="Helical" evidence="2">
    <location>
        <begin position="12"/>
        <end position="29"/>
    </location>
</feature>
<dbReference type="EMBL" id="JACSNX010000021">
    <property type="protein sequence ID" value="MBM6852037.1"/>
    <property type="molecule type" value="Genomic_DNA"/>
</dbReference>
<sequence length="238" mass="26053">METTKRKSTAPFYAAAVVWLAYALVFPLYEPLHYALAAGAAILAFLAAAALCRAGAAGEAAGAEEKKEPVKEQISTGNPELDRMIRDGTLAIREMKRLDENIADPGISADIVRLEQVSAKIFEEVKAHPEKLPQIRRFLDYYLPTTLKLLNAYDRMSGTGISGENIDTTLAKVEGMMRIITAAFEKQLDSLYGAEALDISTDITVLENMMAREGLTEDPLKAETKKTEEDGNGIQLEL</sequence>
<feature type="transmembrane region" description="Helical" evidence="2">
    <location>
        <begin position="35"/>
        <end position="56"/>
    </location>
</feature>
<evidence type="ECO:0000313" key="4">
    <source>
        <dbReference type="Proteomes" id="UP000719500"/>
    </source>
</evidence>
<organism evidence="3 4">
    <name type="scientific">Oscillibacter valericigenes</name>
    <dbReference type="NCBI Taxonomy" id="351091"/>
    <lineage>
        <taxon>Bacteria</taxon>
        <taxon>Bacillati</taxon>
        <taxon>Bacillota</taxon>
        <taxon>Clostridia</taxon>
        <taxon>Eubacteriales</taxon>
        <taxon>Oscillospiraceae</taxon>
        <taxon>Oscillibacter</taxon>
    </lineage>
</organism>
<gene>
    <name evidence="3" type="ORF">H9X91_11370</name>
</gene>
<keyword evidence="2" id="KW-1133">Transmembrane helix</keyword>
<dbReference type="RefSeq" id="WP_204805172.1">
    <property type="nucleotide sequence ID" value="NZ_JACSNX010000021.1"/>
</dbReference>